<protein>
    <submittedName>
        <fullName evidence="2">Uncharacterized protein</fullName>
    </submittedName>
</protein>
<evidence type="ECO:0000313" key="2">
    <source>
        <dbReference type="EMBL" id="JAD59954.1"/>
    </source>
</evidence>
<name>A0A0A9B7G3_ARUDO</name>
<feature type="region of interest" description="Disordered" evidence="1">
    <location>
        <begin position="22"/>
        <end position="46"/>
    </location>
</feature>
<dbReference type="EMBL" id="GBRH01237941">
    <property type="protein sequence ID" value="JAD59954.1"/>
    <property type="molecule type" value="Transcribed_RNA"/>
</dbReference>
<evidence type="ECO:0000256" key="1">
    <source>
        <dbReference type="SAM" id="MobiDB-lite"/>
    </source>
</evidence>
<organism evidence="2">
    <name type="scientific">Arundo donax</name>
    <name type="common">Giant reed</name>
    <name type="synonym">Donax arundinaceus</name>
    <dbReference type="NCBI Taxonomy" id="35708"/>
    <lineage>
        <taxon>Eukaryota</taxon>
        <taxon>Viridiplantae</taxon>
        <taxon>Streptophyta</taxon>
        <taxon>Embryophyta</taxon>
        <taxon>Tracheophyta</taxon>
        <taxon>Spermatophyta</taxon>
        <taxon>Magnoliopsida</taxon>
        <taxon>Liliopsida</taxon>
        <taxon>Poales</taxon>
        <taxon>Poaceae</taxon>
        <taxon>PACMAD clade</taxon>
        <taxon>Arundinoideae</taxon>
        <taxon>Arundineae</taxon>
        <taxon>Arundo</taxon>
    </lineage>
</organism>
<sequence length="46" mass="4740">MTATALTRSSMQVTQRVPFISPSSQYGHCSTSWGAGTKSAHPAAGS</sequence>
<accession>A0A0A9B7G3</accession>
<reference evidence="2" key="2">
    <citation type="journal article" date="2015" name="Data Brief">
        <title>Shoot transcriptome of the giant reed, Arundo donax.</title>
        <authorList>
            <person name="Barrero R.A."/>
            <person name="Guerrero F.D."/>
            <person name="Moolhuijzen P."/>
            <person name="Goolsby J.A."/>
            <person name="Tidwell J."/>
            <person name="Bellgard S.E."/>
            <person name="Bellgard M.I."/>
        </authorList>
    </citation>
    <scope>NUCLEOTIDE SEQUENCE</scope>
    <source>
        <tissue evidence="2">Shoot tissue taken approximately 20 cm above the soil surface</tissue>
    </source>
</reference>
<dbReference type="AlphaFoldDB" id="A0A0A9B7G3"/>
<proteinExistence type="predicted"/>
<reference evidence="2" key="1">
    <citation type="submission" date="2014-09" db="EMBL/GenBank/DDBJ databases">
        <authorList>
            <person name="Magalhaes I.L.F."/>
            <person name="Oliveira U."/>
            <person name="Santos F.R."/>
            <person name="Vidigal T.H.D.A."/>
            <person name="Brescovit A.D."/>
            <person name="Santos A.J."/>
        </authorList>
    </citation>
    <scope>NUCLEOTIDE SEQUENCE</scope>
    <source>
        <tissue evidence="2">Shoot tissue taken approximately 20 cm above the soil surface</tissue>
    </source>
</reference>
<feature type="compositionally biased region" description="Polar residues" evidence="1">
    <location>
        <begin position="22"/>
        <end position="34"/>
    </location>
</feature>